<dbReference type="PANTHER" id="PTHR46382:SF1">
    <property type="entry name" value="PHOSPHATIDATE CYTIDYLYLTRANSFERASE"/>
    <property type="match status" value="1"/>
</dbReference>
<reference evidence="13" key="1">
    <citation type="journal article" date="2014" name="Front. Microbiol.">
        <title>High frequency of phylogenetically diverse reductive dehalogenase-homologous genes in deep subseafloor sedimentary metagenomes.</title>
        <authorList>
            <person name="Kawai M."/>
            <person name="Futagami T."/>
            <person name="Toyoda A."/>
            <person name="Takaki Y."/>
            <person name="Nishi S."/>
            <person name="Hori S."/>
            <person name="Arai W."/>
            <person name="Tsubouchi T."/>
            <person name="Morono Y."/>
            <person name="Uchiyama I."/>
            <person name="Ito T."/>
            <person name="Fujiyama A."/>
            <person name="Inagaki F."/>
            <person name="Takami H."/>
        </authorList>
    </citation>
    <scope>NUCLEOTIDE SEQUENCE</scope>
    <source>
        <strain evidence="13">Expedition CK06-06</strain>
    </source>
</reference>
<dbReference type="PANTHER" id="PTHR46382">
    <property type="entry name" value="PHOSPHATIDATE CYTIDYLYLTRANSFERASE"/>
    <property type="match status" value="1"/>
</dbReference>
<evidence type="ECO:0000313" key="13">
    <source>
        <dbReference type="EMBL" id="GAG06073.1"/>
    </source>
</evidence>
<dbReference type="GO" id="GO:0005886">
    <property type="term" value="C:plasma membrane"/>
    <property type="evidence" value="ECO:0007669"/>
    <property type="project" value="UniProtKB-SubCell"/>
</dbReference>
<comment type="subcellular location">
    <subcellularLocation>
        <location evidence="1">Cell membrane</location>
        <topology evidence="1">Multi-pass membrane protein</topology>
    </subcellularLocation>
</comment>
<organism evidence="13">
    <name type="scientific">marine sediment metagenome</name>
    <dbReference type="NCBI Taxonomy" id="412755"/>
    <lineage>
        <taxon>unclassified sequences</taxon>
        <taxon>metagenomes</taxon>
        <taxon>ecological metagenomes</taxon>
    </lineage>
</organism>
<accession>X0V0L7</accession>
<evidence type="ECO:0000256" key="6">
    <source>
        <dbReference type="ARBA" id="ARBA00022695"/>
    </source>
</evidence>
<evidence type="ECO:0000256" key="3">
    <source>
        <dbReference type="ARBA" id="ARBA00022516"/>
    </source>
</evidence>
<evidence type="ECO:0000256" key="12">
    <source>
        <dbReference type="SAM" id="Phobius"/>
    </source>
</evidence>
<dbReference type="GO" id="GO:0016024">
    <property type="term" value="P:CDP-diacylglycerol biosynthetic process"/>
    <property type="evidence" value="ECO:0007669"/>
    <property type="project" value="TreeGrafter"/>
</dbReference>
<sequence length="162" mass="17480">MSNCGASYFSIIYLGLLSAFILGIRIDFGLWPILMFIFVVKSADIGAYAIGTLFGRHKFSPNISPGKTWEGMAGAVAAAVIVALLFAAGFDIMKWWSAVIFGFCLAFTGQLGDLAESMMKRDSEQKDSSQNVPGFGGILDIIDSPLFAAPFAYLFFMFVIAG</sequence>
<evidence type="ECO:0000256" key="2">
    <source>
        <dbReference type="ARBA" id="ARBA00022475"/>
    </source>
</evidence>
<evidence type="ECO:0000256" key="1">
    <source>
        <dbReference type="ARBA" id="ARBA00004651"/>
    </source>
</evidence>
<keyword evidence="8" id="KW-0443">Lipid metabolism</keyword>
<evidence type="ECO:0000256" key="4">
    <source>
        <dbReference type="ARBA" id="ARBA00022679"/>
    </source>
</evidence>
<evidence type="ECO:0000256" key="7">
    <source>
        <dbReference type="ARBA" id="ARBA00022989"/>
    </source>
</evidence>
<feature type="transmembrane region" description="Helical" evidence="12">
    <location>
        <begin position="71"/>
        <end position="89"/>
    </location>
</feature>
<dbReference type="AlphaFoldDB" id="X0V0L7"/>
<keyword evidence="3" id="KW-0444">Lipid biosynthesis</keyword>
<evidence type="ECO:0008006" key="14">
    <source>
        <dbReference type="Google" id="ProtNLM"/>
    </source>
</evidence>
<evidence type="ECO:0000256" key="5">
    <source>
        <dbReference type="ARBA" id="ARBA00022692"/>
    </source>
</evidence>
<keyword evidence="10" id="KW-0594">Phospholipid biosynthesis</keyword>
<proteinExistence type="predicted"/>
<feature type="transmembrane region" description="Helical" evidence="12">
    <location>
        <begin position="135"/>
        <end position="161"/>
    </location>
</feature>
<gene>
    <name evidence="13" type="ORF">S01H1_34741</name>
</gene>
<keyword evidence="9 12" id="KW-0472">Membrane</keyword>
<evidence type="ECO:0000256" key="10">
    <source>
        <dbReference type="ARBA" id="ARBA00023209"/>
    </source>
</evidence>
<name>X0V0L7_9ZZZZ</name>
<keyword evidence="11" id="KW-1208">Phospholipid metabolism</keyword>
<dbReference type="EMBL" id="BARS01021653">
    <property type="protein sequence ID" value="GAG06073.1"/>
    <property type="molecule type" value="Genomic_DNA"/>
</dbReference>
<evidence type="ECO:0000256" key="8">
    <source>
        <dbReference type="ARBA" id="ARBA00023098"/>
    </source>
</evidence>
<protein>
    <recommendedName>
        <fullName evidence="14">Phosphatidate cytidylyltransferase</fullName>
    </recommendedName>
</protein>
<feature type="transmembrane region" description="Helical" evidence="12">
    <location>
        <begin position="95"/>
        <end position="114"/>
    </location>
</feature>
<keyword evidence="2" id="KW-1003">Cell membrane</keyword>
<feature type="transmembrane region" description="Helical" evidence="12">
    <location>
        <begin position="30"/>
        <end position="50"/>
    </location>
</feature>
<dbReference type="Pfam" id="PF01148">
    <property type="entry name" value="CTP_transf_1"/>
    <property type="match status" value="1"/>
</dbReference>
<dbReference type="GO" id="GO:0004605">
    <property type="term" value="F:phosphatidate cytidylyltransferase activity"/>
    <property type="evidence" value="ECO:0007669"/>
    <property type="project" value="TreeGrafter"/>
</dbReference>
<comment type="caution">
    <text evidence="13">The sequence shown here is derived from an EMBL/GenBank/DDBJ whole genome shotgun (WGS) entry which is preliminary data.</text>
</comment>
<keyword evidence="5 12" id="KW-0812">Transmembrane</keyword>
<keyword evidence="7 12" id="KW-1133">Transmembrane helix</keyword>
<keyword evidence="6" id="KW-0548">Nucleotidyltransferase</keyword>
<feature type="transmembrane region" description="Helical" evidence="12">
    <location>
        <begin position="7"/>
        <end position="24"/>
    </location>
</feature>
<evidence type="ECO:0000256" key="11">
    <source>
        <dbReference type="ARBA" id="ARBA00023264"/>
    </source>
</evidence>
<evidence type="ECO:0000256" key="9">
    <source>
        <dbReference type="ARBA" id="ARBA00023136"/>
    </source>
</evidence>
<keyword evidence="4" id="KW-0808">Transferase</keyword>